<dbReference type="AlphaFoldDB" id="A0A841TYB2"/>
<dbReference type="RefSeq" id="WP_185137240.1">
    <property type="nucleotide sequence ID" value="NZ_JACJVR010000069.1"/>
</dbReference>
<dbReference type="Pfam" id="PF00395">
    <property type="entry name" value="SLH"/>
    <property type="match status" value="3"/>
</dbReference>
<keyword evidence="1" id="KW-0732">Signal</keyword>
<dbReference type="InterPro" id="IPR001119">
    <property type="entry name" value="SLH_dom"/>
</dbReference>
<evidence type="ECO:0000256" key="1">
    <source>
        <dbReference type="SAM" id="SignalP"/>
    </source>
</evidence>
<accession>A0A841TYB2</accession>
<feature type="signal peptide" evidence="1">
    <location>
        <begin position="1"/>
        <end position="22"/>
    </location>
</feature>
<comment type="caution">
    <text evidence="3">The sequence shown here is derived from an EMBL/GenBank/DDBJ whole genome shotgun (WGS) entry which is preliminary data.</text>
</comment>
<gene>
    <name evidence="3" type="ORF">H7B90_17775</name>
</gene>
<dbReference type="PANTHER" id="PTHR43308:SF5">
    <property type="entry name" value="S-LAYER PROTEIN _ PEPTIDOGLYCAN ENDO-BETA-N-ACETYLGLUCOSAMINIDASE"/>
    <property type="match status" value="1"/>
</dbReference>
<organism evidence="3 4">
    <name type="scientific">Cohnella xylanilytica</name>
    <dbReference type="NCBI Taxonomy" id="557555"/>
    <lineage>
        <taxon>Bacteria</taxon>
        <taxon>Bacillati</taxon>
        <taxon>Bacillota</taxon>
        <taxon>Bacilli</taxon>
        <taxon>Bacillales</taxon>
        <taxon>Paenibacillaceae</taxon>
        <taxon>Cohnella</taxon>
    </lineage>
</organism>
<feature type="domain" description="SLH" evidence="2">
    <location>
        <begin position="533"/>
        <end position="593"/>
    </location>
</feature>
<feature type="domain" description="SLH" evidence="2">
    <location>
        <begin position="594"/>
        <end position="657"/>
    </location>
</feature>
<name>A0A841TYB2_9BACL</name>
<keyword evidence="4" id="KW-1185">Reference proteome</keyword>
<dbReference type="Proteomes" id="UP000553776">
    <property type="component" value="Unassembled WGS sequence"/>
</dbReference>
<protein>
    <submittedName>
        <fullName evidence="3">S-layer homology domain-containing protein</fullName>
    </submittedName>
</protein>
<evidence type="ECO:0000259" key="2">
    <source>
        <dbReference type="PROSITE" id="PS51272"/>
    </source>
</evidence>
<feature type="domain" description="SLH" evidence="2">
    <location>
        <begin position="663"/>
        <end position="718"/>
    </location>
</feature>
<dbReference type="InterPro" id="IPR051465">
    <property type="entry name" value="Cell_Envelope_Struct_Comp"/>
</dbReference>
<dbReference type="EMBL" id="JACJVR010000069">
    <property type="protein sequence ID" value="MBB6693256.1"/>
    <property type="molecule type" value="Genomic_DNA"/>
</dbReference>
<dbReference type="PROSITE" id="PS51272">
    <property type="entry name" value="SLH"/>
    <property type="match status" value="3"/>
</dbReference>
<reference evidence="3 4" key="1">
    <citation type="submission" date="2020-08" db="EMBL/GenBank/DDBJ databases">
        <title>Cohnella phylogeny.</title>
        <authorList>
            <person name="Dunlap C."/>
        </authorList>
    </citation>
    <scope>NUCLEOTIDE SEQUENCE [LARGE SCALE GENOMIC DNA]</scope>
    <source>
        <strain evidence="3 4">DSM 25239</strain>
    </source>
</reference>
<sequence>MTLKKKVLVGTLATSLAVTAFAGLPLSSKGLAEKLGVGVASAASTTPSLDKLADRAEAVWKAVEDKAGVKAKIDAFNDFYTNGITKQEKLDAIKPLTDKLEGAIELDENQKIALLDLVYATWGDFEFPIVTSKYVELLKNEDVAYIIKQIEKTAKVDVTVEATAKFAVNVLNRVNSKLSNTLIKDIVKNQDALKKVVEEAVDAEFDRTSSTEAQALYSALVPAYFANKQELKDTLKLVYNNVNGHLPDDLKAAKVEVASKLAIAYWAANKPIGGGGGGVGGGSVSTGTVSDFISSLSALKEKLATATAEEKQQLIAQALKDASAALAKAAALDVSALISVDGDKATVTIPESAISSYVQSIKDVKQALVDAIGTSEGLVIADASFNLGTVTQSNVAVNAAEAVLKQLADVGVGHVAFVVNGLTATLPVGGEFAKGIEFNVSKSAATAEQTKGLKAASDVYNFSLKLGGVDVEKFAQPVVIQFPVNAEGLDSELLSVARIESNGSLSFQGGDVNGSVIVEPRYSFSSYVVVENKVSFNDIASVQSWAGRQIEVIAAKGAIQGKAAGVFAPKDNITRGEFAKILVTALNLDNADATSDKFSDVKSTDWFAPYVAVAAEKGIINGRSATTFDPTATITRAELSTMIARALKTVKGIEDVKDVDVALAGFSDAGKIISSLKAGAALAASKNIVIGDGGKFRPNDNATRAEAAVIIYRAINVK</sequence>
<evidence type="ECO:0000313" key="3">
    <source>
        <dbReference type="EMBL" id="MBB6693256.1"/>
    </source>
</evidence>
<feature type="chain" id="PRO_5032547596" evidence="1">
    <location>
        <begin position="23"/>
        <end position="718"/>
    </location>
</feature>
<evidence type="ECO:0000313" key="4">
    <source>
        <dbReference type="Proteomes" id="UP000553776"/>
    </source>
</evidence>
<proteinExistence type="predicted"/>
<dbReference type="PANTHER" id="PTHR43308">
    <property type="entry name" value="OUTER MEMBRANE PROTEIN ALPHA-RELATED"/>
    <property type="match status" value="1"/>
</dbReference>